<evidence type="ECO:0000313" key="1">
    <source>
        <dbReference type="EMBL" id="GGE43183.1"/>
    </source>
</evidence>
<reference evidence="1" key="1">
    <citation type="journal article" date="2014" name="Int. J. Syst. Evol. Microbiol.">
        <title>Complete genome sequence of Corynebacterium casei LMG S-19264T (=DSM 44701T), isolated from a smear-ripened cheese.</title>
        <authorList>
            <consortium name="US DOE Joint Genome Institute (JGI-PGF)"/>
            <person name="Walter F."/>
            <person name="Albersmeier A."/>
            <person name="Kalinowski J."/>
            <person name="Ruckert C."/>
        </authorList>
    </citation>
    <scope>NUCLEOTIDE SEQUENCE</scope>
    <source>
        <strain evidence="1">CGMCC 1.15371</strain>
    </source>
</reference>
<evidence type="ECO:0000313" key="2">
    <source>
        <dbReference type="Proteomes" id="UP000628775"/>
    </source>
</evidence>
<dbReference type="AlphaFoldDB" id="A0A8J2YHJ2"/>
<dbReference type="EMBL" id="BMIR01000009">
    <property type="protein sequence ID" value="GGE43183.1"/>
    <property type="molecule type" value="Genomic_DNA"/>
</dbReference>
<dbReference type="Pfam" id="PF09501">
    <property type="entry name" value="Bac_small_YrzI"/>
    <property type="match status" value="1"/>
</dbReference>
<protein>
    <submittedName>
        <fullName evidence="1">Uncharacterized protein</fullName>
    </submittedName>
</protein>
<gene>
    <name evidence="1" type="ORF">GCM10011391_22520</name>
</gene>
<reference evidence="1" key="2">
    <citation type="submission" date="2020-09" db="EMBL/GenBank/DDBJ databases">
        <authorList>
            <person name="Sun Q."/>
            <person name="Zhou Y."/>
        </authorList>
    </citation>
    <scope>NUCLEOTIDE SEQUENCE</scope>
    <source>
        <strain evidence="1">CGMCC 1.15371</strain>
    </source>
</reference>
<proteinExistence type="predicted"/>
<sequence>MKINVLSLTLTFSIEKRLKSYMEIKRDERIRRMNDEIIDKLSKSQFYL</sequence>
<accession>A0A8J2YHJ2</accession>
<name>A0A8J2YHJ2_9BACL</name>
<dbReference type="Proteomes" id="UP000628775">
    <property type="component" value="Unassembled WGS sequence"/>
</dbReference>
<dbReference type="InterPro" id="IPR012655">
    <property type="entry name" value="YrzI"/>
</dbReference>
<keyword evidence="2" id="KW-1185">Reference proteome</keyword>
<dbReference type="RefSeq" id="WP_188693743.1">
    <property type="nucleotide sequence ID" value="NZ_BMIR01000009.1"/>
</dbReference>
<organism evidence="1 2">
    <name type="scientific">Pullulanibacillus camelliae</name>
    <dbReference type="NCBI Taxonomy" id="1707096"/>
    <lineage>
        <taxon>Bacteria</taxon>
        <taxon>Bacillati</taxon>
        <taxon>Bacillota</taxon>
        <taxon>Bacilli</taxon>
        <taxon>Bacillales</taxon>
        <taxon>Sporolactobacillaceae</taxon>
        <taxon>Pullulanibacillus</taxon>
    </lineage>
</organism>
<comment type="caution">
    <text evidence="1">The sequence shown here is derived from an EMBL/GenBank/DDBJ whole genome shotgun (WGS) entry which is preliminary data.</text>
</comment>